<dbReference type="Proteomes" id="UP000027195">
    <property type="component" value="Unassembled WGS sequence"/>
</dbReference>
<dbReference type="HOGENOM" id="CLU_2687478_0_0_1"/>
<evidence type="ECO:0000313" key="3">
    <source>
        <dbReference type="Proteomes" id="UP000027195"/>
    </source>
</evidence>
<dbReference type="InParanoid" id="A0A067MEN1"/>
<sequence length="74" mass="7906">MRRTLLHVPSARKPLVGSLLLLSTDAGSLILCLSVKLSVRPGSPISSLQTQLNLNHPRPKSAHNTVDTPEFPGA</sequence>
<accession>A0A067MEN1</accession>
<protein>
    <submittedName>
        <fullName evidence="2">Uncharacterized protein</fullName>
    </submittedName>
</protein>
<feature type="region of interest" description="Disordered" evidence="1">
    <location>
        <begin position="46"/>
        <end position="74"/>
    </location>
</feature>
<evidence type="ECO:0000313" key="2">
    <source>
        <dbReference type="EMBL" id="KDQ14004.1"/>
    </source>
</evidence>
<keyword evidence="3" id="KW-1185">Reference proteome</keyword>
<organism evidence="2 3">
    <name type="scientific">Botryobasidium botryosum (strain FD-172 SS1)</name>
    <dbReference type="NCBI Taxonomy" id="930990"/>
    <lineage>
        <taxon>Eukaryota</taxon>
        <taxon>Fungi</taxon>
        <taxon>Dikarya</taxon>
        <taxon>Basidiomycota</taxon>
        <taxon>Agaricomycotina</taxon>
        <taxon>Agaricomycetes</taxon>
        <taxon>Cantharellales</taxon>
        <taxon>Botryobasidiaceae</taxon>
        <taxon>Botryobasidium</taxon>
    </lineage>
</organism>
<dbReference type="EMBL" id="KL198040">
    <property type="protein sequence ID" value="KDQ14004.1"/>
    <property type="molecule type" value="Genomic_DNA"/>
</dbReference>
<gene>
    <name evidence="2" type="ORF">BOTBODRAFT_33114</name>
</gene>
<reference evidence="3" key="1">
    <citation type="journal article" date="2014" name="Proc. Natl. Acad. Sci. U.S.A.">
        <title>Extensive sampling of basidiomycete genomes demonstrates inadequacy of the white-rot/brown-rot paradigm for wood decay fungi.</title>
        <authorList>
            <person name="Riley R."/>
            <person name="Salamov A.A."/>
            <person name="Brown D.W."/>
            <person name="Nagy L.G."/>
            <person name="Floudas D."/>
            <person name="Held B.W."/>
            <person name="Levasseur A."/>
            <person name="Lombard V."/>
            <person name="Morin E."/>
            <person name="Otillar R."/>
            <person name="Lindquist E.A."/>
            <person name="Sun H."/>
            <person name="LaButti K.M."/>
            <person name="Schmutz J."/>
            <person name="Jabbour D."/>
            <person name="Luo H."/>
            <person name="Baker S.E."/>
            <person name="Pisabarro A.G."/>
            <person name="Walton J.D."/>
            <person name="Blanchette R.A."/>
            <person name="Henrissat B."/>
            <person name="Martin F."/>
            <person name="Cullen D."/>
            <person name="Hibbett D.S."/>
            <person name="Grigoriev I.V."/>
        </authorList>
    </citation>
    <scope>NUCLEOTIDE SEQUENCE [LARGE SCALE GENOMIC DNA]</scope>
    <source>
        <strain evidence="3">FD-172 SS1</strain>
    </source>
</reference>
<dbReference type="AlphaFoldDB" id="A0A067MEN1"/>
<name>A0A067MEN1_BOTB1</name>
<evidence type="ECO:0000256" key="1">
    <source>
        <dbReference type="SAM" id="MobiDB-lite"/>
    </source>
</evidence>
<proteinExistence type="predicted"/>